<dbReference type="EMBL" id="CAJVRL010000038">
    <property type="protein sequence ID" value="CAG8950652.1"/>
    <property type="molecule type" value="Genomic_DNA"/>
</dbReference>
<dbReference type="InterPro" id="IPR001789">
    <property type="entry name" value="Sig_transdc_resp-reg_receiver"/>
</dbReference>
<dbReference type="InterPro" id="IPR050956">
    <property type="entry name" value="2C_system_His_kinase"/>
</dbReference>
<accession>A0A9N9KS97</accession>
<dbReference type="InterPro" id="IPR004358">
    <property type="entry name" value="Sig_transdc_His_kin-like_C"/>
</dbReference>
<dbReference type="PROSITE" id="PS50109">
    <property type="entry name" value="HIS_KIN"/>
    <property type="match status" value="1"/>
</dbReference>
<dbReference type="Gene3D" id="1.10.287.130">
    <property type="match status" value="1"/>
</dbReference>
<protein>
    <submittedName>
        <fullName evidence="5">Uncharacterized protein</fullName>
    </submittedName>
</protein>
<evidence type="ECO:0000313" key="5">
    <source>
        <dbReference type="EMBL" id="CAG8950652.1"/>
    </source>
</evidence>
<dbReference type="InterPro" id="IPR036097">
    <property type="entry name" value="HisK_dim/P_sf"/>
</dbReference>
<evidence type="ECO:0000259" key="4">
    <source>
        <dbReference type="PROSITE" id="PS50110"/>
    </source>
</evidence>
<evidence type="ECO:0000259" key="3">
    <source>
        <dbReference type="PROSITE" id="PS50109"/>
    </source>
</evidence>
<organism evidence="5 6">
    <name type="scientific">Hymenoscyphus fraxineus</name>
    <dbReference type="NCBI Taxonomy" id="746836"/>
    <lineage>
        <taxon>Eukaryota</taxon>
        <taxon>Fungi</taxon>
        <taxon>Dikarya</taxon>
        <taxon>Ascomycota</taxon>
        <taxon>Pezizomycotina</taxon>
        <taxon>Leotiomycetes</taxon>
        <taxon>Helotiales</taxon>
        <taxon>Helotiaceae</taxon>
        <taxon>Hymenoscyphus</taxon>
    </lineage>
</organism>
<feature type="domain" description="Response regulatory" evidence="4">
    <location>
        <begin position="799"/>
        <end position="959"/>
    </location>
</feature>
<dbReference type="InterPro" id="IPR003661">
    <property type="entry name" value="HisK_dim/P_dom"/>
</dbReference>
<dbReference type="InterPro" id="IPR003594">
    <property type="entry name" value="HATPase_dom"/>
</dbReference>
<dbReference type="PANTHER" id="PTHR43719">
    <property type="entry name" value="TWO-COMPONENT HISTIDINE KINASE"/>
    <property type="match status" value="1"/>
</dbReference>
<dbReference type="GO" id="GO:0000155">
    <property type="term" value="F:phosphorelay sensor kinase activity"/>
    <property type="evidence" value="ECO:0007669"/>
    <property type="project" value="InterPro"/>
</dbReference>
<name>A0A9N9KS97_9HELO</name>
<dbReference type="PRINTS" id="PR00344">
    <property type="entry name" value="BCTRLSENSOR"/>
</dbReference>
<dbReference type="SMART" id="SM00388">
    <property type="entry name" value="HisKA"/>
    <property type="match status" value="1"/>
</dbReference>
<feature type="modified residue" description="4-aspartylphosphate" evidence="2">
    <location>
        <position position="858"/>
    </location>
</feature>
<dbReference type="Pfam" id="PF00072">
    <property type="entry name" value="Response_reg"/>
    <property type="match status" value="1"/>
</dbReference>
<dbReference type="InterPro" id="IPR011006">
    <property type="entry name" value="CheY-like_superfamily"/>
</dbReference>
<proteinExistence type="predicted"/>
<evidence type="ECO:0000313" key="6">
    <source>
        <dbReference type="Proteomes" id="UP000696280"/>
    </source>
</evidence>
<dbReference type="Gene3D" id="3.40.50.2300">
    <property type="match status" value="1"/>
</dbReference>
<dbReference type="FunFam" id="1.10.287.130:FF:000023">
    <property type="entry name" value="Sensor histidine kinase/response regulator, putative"/>
    <property type="match status" value="1"/>
</dbReference>
<dbReference type="SUPFAM" id="SSF47384">
    <property type="entry name" value="Homodimeric domain of signal transducing histidine kinase"/>
    <property type="match status" value="1"/>
</dbReference>
<dbReference type="PROSITE" id="PS50110">
    <property type="entry name" value="RESPONSE_REGULATORY"/>
    <property type="match status" value="1"/>
</dbReference>
<dbReference type="SMART" id="SM00387">
    <property type="entry name" value="HATPase_c"/>
    <property type="match status" value="1"/>
</dbReference>
<feature type="domain" description="Histidine kinase" evidence="3">
    <location>
        <begin position="250"/>
        <end position="536"/>
    </location>
</feature>
<dbReference type="OrthoDB" id="303614at2759"/>
<evidence type="ECO:0000256" key="1">
    <source>
        <dbReference type="ARBA" id="ARBA00022553"/>
    </source>
</evidence>
<dbReference type="SMART" id="SM00448">
    <property type="entry name" value="REC"/>
    <property type="match status" value="1"/>
</dbReference>
<dbReference type="PANTHER" id="PTHR43719:SF72">
    <property type="entry name" value="HISTIDINE KINASE_RESPONSE REGULATOR, PUTATIVE (AFU_ORTHOLOGUE AFUA_8G06140)-RELATED"/>
    <property type="match status" value="1"/>
</dbReference>
<dbReference type="Pfam" id="PF02518">
    <property type="entry name" value="HATPase_c"/>
    <property type="match status" value="1"/>
</dbReference>
<dbReference type="InterPro" id="IPR005467">
    <property type="entry name" value="His_kinase_dom"/>
</dbReference>
<dbReference type="Pfam" id="PF00512">
    <property type="entry name" value="HisKA"/>
    <property type="match status" value="1"/>
</dbReference>
<dbReference type="CDD" id="cd17546">
    <property type="entry name" value="REC_hyHK_CKI1_RcsC-like"/>
    <property type="match status" value="1"/>
</dbReference>
<sequence length="970" mass="106821">MSFQAFSNNMLIYIYRSLELNVGGVVFLDPTESDYSDNAYNDAYVDNSTDLGKKVQKIEDSYATAPPSTSFGGESLSQFAVRSSTDKHKPAKILSMSAAKIAAWDPESTVLDSKTLQTFIKAYPNGNVWYMDEEGYFTSLEQNQCQEKGNEPSSRKGSLSPSDATKQAAEAAMLGSIFRKAKQIIFLPLYDASGDRWYAGCFVWSLSAVPVFSVENEISYLSAFTNSVMVEINRLDAITANKVKGDFISSISHEFRSPLHGILASAEFLRDSPLDSSQTELISTIQTCGNTLLDTINHVLDHSKINTFEKTDDKSESILLTQAAKRHKLIEIVGLLNGLVQKINLALLCEQTVNGMIAANEYRSPAKDSTAVSDHILDPYQPQTHLGRRNPLVIILDIESRKWYFKIHAGAVSRIIMNLFGNAQKYTDSGYIMVRLTVQKSSETTDIIKPTNKTLHLRIRDSGRGMTPEYMQRKLYQPFAQGDSFAPGVGLGLSIVMGSASNVRSWSIVNQLGGKIQVRSELGKGTDIEVTLPLEDAADNEDLGDQLTSSNPVARSDDAQKYVDTLCERAPDIQMRISRKPHESAKHDDALWECIERYCSDWFGFQFNQGLSPEPDLIITDEHDPSKHSCPRVLYVHNAIVCDTYKDRGEQIAADISSPVGPYKLARAILALLDSKRICPDRADAGTQTPLGSTEERLVLNGIKLTDYGFPPFSISEVTESPVALTDIDEMLEELVPAPLTPRKTVSSFNGLPLVLPPNRRGSIEIQAQATAPIVAPQCMKPASAVPKIPSTSTGTGLRILAVDDNVVNLQLLKRYLQKRKQDTVSTARNGLEAVEVFKLAMSDPEERFRRFDVVFMDISMPEMDGFEATRVIRRLESEAGRSVAVAVEKHEGNGDGGRSVGADADRLGMDGGRRAYIVALTGLGSRKDRDLAVESGLDDFMTKPVSFVKIGEVLRRIAGEKERRGSMGG</sequence>
<dbReference type="AlphaFoldDB" id="A0A9N9KS97"/>
<dbReference type="CDD" id="cd00082">
    <property type="entry name" value="HisKA"/>
    <property type="match status" value="1"/>
</dbReference>
<keyword evidence="6" id="KW-1185">Reference proteome</keyword>
<dbReference type="SUPFAM" id="SSF55874">
    <property type="entry name" value="ATPase domain of HSP90 chaperone/DNA topoisomerase II/histidine kinase"/>
    <property type="match status" value="1"/>
</dbReference>
<comment type="caution">
    <text evidence="5">The sequence shown here is derived from an EMBL/GenBank/DDBJ whole genome shotgun (WGS) entry which is preliminary data.</text>
</comment>
<evidence type="ECO:0000256" key="2">
    <source>
        <dbReference type="PROSITE-ProRule" id="PRU00169"/>
    </source>
</evidence>
<dbReference type="Proteomes" id="UP000696280">
    <property type="component" value="Unassembled WGS sequence"/>
</dbReference>
<dbReference type="Gene3D" id="3.30.565.10">
    <property type="entry name" value="Histidine kinase-like ATPase, C-terminal domain"/>
    <property type="match status" value="1"/>
</dbReference>
<gene>
    <name evidence="5" type="ORF">HYFRA_00002862</name>
</gene>
<dbReference type="InterPro" id="IPR036890">
    <property type="entry name" value="HATPase_C_sf"/>
</dbReference>
<keyword evidence="1 2" id="KW-0597">Phosphoprotein</keyword>
<dbReference type="SUPFAM" id="SSF52172">
    <property type="entry name" value="CheY-like"/>
    <property type="match status" value="1"/>
</dbReference>
<reference evidence="5" key="1">
    <citation type="submission" date="2021-07" db="EMBL/GenBank/DDBJ databases">
        <authorList>
            <person name="Durling M."/>
        </authorList>
    </citation>
    <scope>NUCLEOTIDE SEQUENCE</scope>
</reference>